<gene>
    <name evidence="1" type="ORF">BU25DRAFT_405663</name>
</gene>
<evidence type="ECO:0000313" key="1">
    <source>
        <dbReference type="EMBL" id="KAF2633808.1"/>
    </source>
</evidence>
<name>A0ACB6SII0_9PLEO</name>
<dbReference type="EMBL" id="MU006701">
    <property type="protein sequence ID" value="KAF2633808.1"/>
    <property type="molecule type" value="Genomic_DNA"/>
</dbReference>
<keyword evidence="2" id="KW-1185">Reference proteome</keyword>
<comment type="caution">
    <text evidence="1">The sequence shown here is derived from an EMBL/GenBank/DDBJ whole genome shotgun (WGS) entry which is preliminary data.</text>
</comment>
<proteinExistence type="predicted"/>
<reference evidence="1" key="1">
    <citation type="journal article" date="2020" name="Stud. Mycol.">
        <title>101 Dothideomycetes genomes: a test case for predicting lifestyles and emergence of pathogens.</title>
        <authorList>
            <person name="Haridas S."/>
            <person name="Albert R."/>
            <person name="Binder M."/>
            <person name="Bloem J."/>
            <person name="Labutti K."/>
            <person name="Salamov A."/>
            <person name="Andreopoulos B."/>
            <person name="Baker S."/>
            <person name="Barry K."/>
            <person name="Bills G."/>
            <person name="Bluhm B."/>
            <person name="Cannon C."/>
            <person name="Castanera R."/>
            <person name="Culley D."/>
            <person name="Daum C."/>
            <person name="Ezra D."/>
            <person name="Gonzalez J."/>
            <person name="Henrissat B."/>
            <person name="Kuo A."/>
            <person name="Liang C."/>
            <person name="Lipzen A."/>
            <person name="Lutzoni F."/>
            <person name="Magnuson J."/>
            <person name="Mondo S."/>
            <person name="Nolan M."/>
            <person name="Ohm R."/>
            <person name="Pangilinan J."/>
            <person name="Park H.-J."/>
            <person name="Ramirez L."/>
            <person name="Alfaro M."/>
            <person name="Sun H."/>
            <person name="Tritt A."/>
            <person name="Yoshinaga Y."/>
            <person name="Zwiers L.-H."/>
            <person name="Turgeon B."/>
            <person name="Goodwin S."/>
            <person name="Spatafora J."/>
            <person name="Crous P."/>
            <person name="Grigoriev I."/>
        </authorList>
    </citation>
    <scope>NUCLEOTIDE SEQUENCE</scope>
    <source>
        <strain evidence="1">CBS 525.71</strain>
    </source>
</reference>
<dbReference type="Proteomes" id="UP000799754">
    <property type="component" value="Unassembled WGS sequence"/>
</dbReference>
<evidence type="ECO:0000313" key="2">
    <source>
        <dbReference type="Proteomes" id="UP000799754"/>
    </source>
</evidence>
<sequence>MRSTCPSRRYALSGLENFDFVVSEKVKHFKEFAKNDNFNQVLQPGIYARYSELVMGHNLSDDCTMPSAWLDLTITSVVKHEKTCKSYYVEGRADHSMSTGLWYGDKTIQRSRFPETRGILAMATGATLEMDNASALNIPMGITVPKFLVYHES</sequence>
<protein>
    <submittedName>
        <fullName evidence="1">Uncharacterized protein</fullName>
    </submittedName>
</protein>
<accession>A0ACB6SII0</accession>
<organism evidence="1 2">
    <name type="scientific">Macroventuria anomochaeta</name>
    <dbReference type="NCBI Taxonomy" id="301207"/>
    <lineage>
        <taxon>Eukaryota</taxon>
        <taxon>Fungi</taxon>
        <taxon>Dikarya</taxon>
        <taxon>Ascomycota</taxon>
        <taxon>Pezizomycotina</taxon>
        <taxon>Dothideomycetes</taxon>
        <taxon>Pleosporomycetidae</taxon>
        <taxon>Pleosporales</taxon>
        <taxon>Pleosporineae</taxon>
        <taxon>Didymellaceae</taxon>
        <taxon>Macroventuria</taxon>
    </lineage>
</organism>